<evidence type="ECO:0000256" key="2">
    <source>
        <dbReference type="ARBA" id="ARBA00009899"/>
    </source>
</evidence>
<comment type="subunit">
    <text evidence="3">Homodimer.</text>
</comment>
<dbReference type="PANTHER" id="PTHR43917:SF9">
    <property type="entry name" value="GLUTATHIONE S-TRANSFERASE THETA-1"/>
    <property type="match status" value="1"/>
</dbReference>
<dbReference type="Pfam" id="PF00043">
    <property type="entry name" value="GST_C"/>
    <property type="match status" value="1"/>
</dbReference>
<dbReference type="eggNOG" id="KOG0867">
    <property type="taxonomic scope" value="Eukaryota"/>
</dbReference>
<proteinExistence type="evidence at transcript level"/>
<dbReference type="GO" id="GO:0004364">
    <property type="term" value="F:glutathione transferase activity"/>
    <property type="evidence" value="ECO:0007669"/>
    <property type="project" value="UniProtKB-EC"/>
</dbReference>
<evidence type="ECO:0000256" key="1">
    <source>
        <dbReference type="ARBA" id="ARBA00004496"/>
    </source>
</evidence>
<dbReference type="CDD" id="cd03183">
    <property type="entry name" value="GST_C_Theta"/>
    <property type="match status" value="1"/>
</dbReference>
<evidence type="ECO:0000256" key="4">
    <source>
        <dbReference type="ARBA" id="ARBA00012452"/>
    </source>
</evidence>
<keyword evidence="5" id="KW-0963">Cytoplasm</keyword>
<protein>
    <recommendedName>
        <fullName evidence="4">glutathione transferase</fullName>
        <ecNumber evidence="4">2.5.1.18</ecNumber>
    </recommendedName>
</protein>
<dbReference type="AlphaFoldDB" id="Q5M8U2"/>
<dbReference type="EMBL" id="BC087825">
    <property type="protein sequence ID" value="AAH87825.1"/>
    <property type="molecule type" value="mRNA"/>
</dbReference>
<dbReference type="EC" id="2.5.1.18" evidence="4"/>
<comment type="similarity">
    <text evidence="2">Belongs to the GST superfamily. Theta family.</text>
</comment>
<evidence type="ECO:0000256" key="5">
    <source>
        <dbReference type="ARBA" id="ARBA00022490"/>
    </source>
</evidence>
<dbReference type="GO" id="GO:0005737">
    <property type="term" value="C:cytoplasm"/>
    <property type="evidence" value="ECO:0007669"/>
    <property type="project" value="UniProtKB-SubCell"/>
</dbReference>
<feature type="domain" description="GST C-terminal" evidence="9">
    <location>
        <begin position="106"/>
        <end position="240"/>
    </location>
</feature>
<dbReference type="HOGENOM" id="CLU_011226_2_0_1"/>
<sequence length="259" mass="29675">ADFVNLERQPKNSLAMSSSELTLYLDLLSQPCRSVYIFAKANRIPFNYCKLQLLKGEHLTQEFGKVSVLHKVPALKDGNFTMAESTAMLLYLARKYKTPNHWYPSDLQKRARVDEYLAWQHTNTRPHGSKVFWTKCVSPTILGKEVPSEKMNAVMAEFVTTMNNFEEKFLGNKPFIAGDEISVADLVAIVEIMQVIASGVNVFEERPKLGSWKQRLVEAVGEELFLEAHEWILSFSKQKFDPPPPELLQRLRSNPLYNH</sequence>
<dbReference type="InterPro" id="IPR010987">
    <property type="entry name" value="Glutathione-S-Trfase_C-like"/>
</dbReference>
<dbReference type="SFLD" id="SFLDG00358">
    <property type="entry name" value="Main_(cytGST)"/>
    <property type="match status" value="1"/>
</dbReference>
<keyword evidence="6" id="KW-0808">Transferase</keyword>
<dbReference type="SFLD" id="SFLDG01153">
    <property type="entry name" value="Main.4:_Theta-like"/>
    <property type="match status" value="1"/>
</dbReference>
<dbReference type="SUPFAM" id="SSF47616">
    <property type="entry name" value="GST C-terminal domain-like"/>
    <property type="match status" value="1"/>
</dbReference>
<organism evidence="10">
    <name type="scientific">Xenopus tropicalis</name>
    <name type="common">Western clawed frog</name>
    <name type="synonym">Silurana tropicalis</name>
    <dbReference type="NCBI Taxonomy" id="8364"/>
    <lineage>
        <taxon>Eukaryota</taxon>
        <taxon>Metazoa</taxon>
        <taxon>Chordata</taxon>
        <taxon>Craniata</taxon>
        <taxon>Vertebrata</taxon>
        <taxon>Euteleostomi</taxon>
        <taxon>Amphibia</taxon>
        <taxon>Batrachia</taxon>
        <taxon>Anura</taxon>
        <taxon>Pipoidea</taxon>
        <taxon>Pipidae</taxon>
        <taxon>Xenopodinae</taxon>
        <taxon>Xenopus</taxon>
        <taxon>Silurana</taxon>
    </lineage>
</organism>
<evidence type="ECO:0000259" key="9">
    <source>
        <dbReference type="PROSITE" id="PS50405"/>
    </source>
</evidence>
<evidence type="ECO:0000313" key="10">
    <source>
        <dbReference type="EMBL" id="AAH87825.1"/>
    </source>
</evidence>
<dbReference type="SFLD" id="SFLDS00019">
    <property type="entry name" value="Glutathione_Transferase_(cytos"/>
    <property type="match status" value="1"/>
</dbReference>
<evidence type="ECO:0000259" key="8">
    <source>
        <dbReference type="PROSITE" id="PS50404"/>
    </source>
</evidence>
<evidence type="ECO:0000256" key="6">
    <source>
        <dbReference type="ARBA" id="ARBA00022679"/>
    </source>
</evidence>
<feature type="domain" description="GST N-terminal" evidence="8">
    <location>
        <begin position="19"/>
        <end position="100"/>
    </location>
</feature>
<dbReference type="Gene3D" id="3.40.30.10">
    <property type="entry name" value="Glutaredoxin"/>
    <property type="match status" value="1"/>
</dbReference>
<comment type="subcellular location">
    <subcellularLocation>
        <location evidence="1">Cytoplasm</location>
    </subcellularLocation>
</comment>
<dbReference type="CDD" id="cd03050">
    <property type="entry name" value="GST_N_Theta"/>
    <property type="match status" value="1"/>
</dbReference>
<comment type="catalytic activity">
    <reaction evidence="7">
        <text>RX + glutathione = an S-substituted glutathione + a halide anion + H(+)</text>
        <dbReference type="Rhea" id="RHEA:16437"/>
        <dbReference type="ChEBI" id="CHEBI:15378"/>
        <dbReference type="ChEBI" id="CHEBI:16042"/>
        <dbReference type="ChEBI" id="CHEBI:17792"/>
        <dbReference type="ChEBI" id="CHEBI:57925"/>
        <dbReference type="ChEBI" id="CHEBI:90779"/>
        <dbReference type="EC" id="2.5.1.18"/>
    </reaction>
</comment>
<dbReference type="InterPro" id="IPR004045">
    <property type="entry name" value="Glutathione_S-Trfase_N"/>
</dbReference>
<dbReference type="InterPro" id="IPR036282">
    <property type="entry name" value="Glutathione-S-Trfase_C_sf"/>
</dbReference>
<dbReference type="FunFam" id="3.40.30.10:FF:000401">
    <property type="entry name" value="Glutathione S-transferase theta 1"/>
    <property type="match status" value="1"/>
</dbReference>
<reference evidence="10" key="1">
    <citation type="submission" date="2004-12" db="EMBL/GenBank/DDBJ databases">
        <authorList>
            <consortium name="NIH - Xenopus Gene Collection (XGC) project"/>
        </authorList>
    </citation>
    <scope>NUCLEOTIDE SEQUENCE [LARGE SCALE MRNA]</scope>
    <source>
        <tissue evidence="10">Whole body</tissue>
    </source>
</reference>
<dbReference type="Pfam" id="PF13417">
    <property type="entry name" value="GST_N_3"/>
    <property type="match status" value="1"/>
</dbReference>
<dbReference type="FunFam" id="1.20.1050.10:FF:000008">
    <property type="entry name" value="Glutathione S-transferase theta-1"/>
    <property type="match status" value="1"/>
</dbReference>
<dbReference type="InterPro" id="IPR036249">
    <property type="entry name" value="Thioredoxin-like_sf"/>
</dbReference>
<dbReference type="PROSITE" id="PS50405">
    <property type="entry name" value="GST_CTER"/>
    <property type="match status" value="1"/>
</dbReference>
<feature type="non-terminal residue" evidence="10">
    <location>
        <position position="1"/>
    </location>
</feature>
<dbReference type="SUPFAM" id="SSF52833">
    <property type="entry name" value="Thioredoxin-like"/>
    <property type="match status" value="1"/>
</dbReference>
<accession>Q5M8U2</accession>
<evidence type="ECO:0000256" key="3">
    <source>
        <dbReference type="ARBA" id="ARBA00011738"/>
    </source>
</evidence>
<name>Q5M8U2_XENTR</name>
<evidence type="ECO:0000256" key="7">
    <source>
        <dbReference type="ARBA" id="ARBA00047960"/>
    </source>
</evidence>
<dbReference type="InterPro" id="IPR040075">
    <property type="entry name" value="GST_N_Theta"/>
</dbReference>
<dbReference type="InterPro" id="IPR040079">
    <property type="entry name" value="Glutathione_S-Trfase"/>
</dbReference>
<dbReference type="InterPro" id="IPR051369">
    <property type="entry name" value="GST_Theta"/>
</dbReference>
<dbReference type="InterPro" id="IPR004046">
    <property type="entry name" value="GST_C"/>
</dbReference>
<dbReference type="PANTHER" id="PTHR43917">
    <property type="match status" value="1"/>
</dbReference>
<dbReference type="Gene3D" id="1.20.1050.10">
    <property type="match status" value="1"/>
</dbReference>
<gene>
    <name evidence="10" type="primary">gstt1-prov</name>
</gene>
<dbReference type="InterPro" id="IPR040077">
    <property type="entry name" value="GST_C_Theta"/>
</dbReference>
<dbReference type="PROSITE" id="PS50404">
    <property type="entry name" value="GST_NTER"/>
    <property type="match status" value="1"/>
</dbReference>